<accession>A0AAE1F1T5</accession>
<dbReference type="Pfam" id="PF14529">
    <property type="entry name" value="Exo_endo_phos_2"/>
    <property type="match status" value="1"/>
</dbReference>
<dbReference type="GO" id="GO:0003676">
    <property type="term" value="F:nucleic acid binding"/>
    <property type="evidence" value="ECO:0007669"/>
    <property type="project" value="InterPro"/>
</dbReference>
<proteinExistence type="predicted"/>
<dbReference type="GO" id="GO:0008270">
    <property type="term" value="F:zinc ion binding"/>
    <property type="evidence" value="ECO:0007669"/>
    <property type="project" value="InterPro"/>
</dbReference>
<feature type="compositionally biased region" description="Polar residues" evidence="2">
    <location>
        <begin position="23"/>
        <end position="34"/>
    </location>
</feature>
<keyword evidence="5" id="KW-1185">Reference proteome</keyword>
<gene>
    <name evidence="4" type="ORF">Pcinc_028717</name>
</gene>
<dbReference type="InterPro" id="IPR036691">
    <property type="entry name" value="Endo/exonu/phosph_ase_sf"/>
</dbReference>
<evidence type="ECO:0000256" key="2">
    <source>
        <dbReference type="SAM" id="MobiDB-lite"/>
    </source>
</evidence>
<dbReference type="GO" id="GO:0003824">
    <property type="term" value="F:catalytic activity"/>
    <property type="evidence" value="ECO:0007669"/>
    <property type="project" value="InterPro"/>
</dbReference>
<organism evidence="4 5">
    <name type="scientific">Petrolisthes cinctipes</name>
    <name type="common">Flat porcelain crab</name>
    <dbReference type="NCBI Taxonomy" id="88211"/>
    <lineage>
        <taxon>Eukaryota</taxon>
        <taxon>Metazoa</taxon>
        <taxon>Ecdysozoa</taxon>
        <taxon>Arthropoda</taxon>
        <taxon>Crustacea</taxon>
        <taxon>Multicrustacea</taxon>
        <taxon>Malacostraca</taxon>
        <taxon>Eumalacostraca</taxon>
        <taxon>Eucarida</taxon>
        <taxon>Decapoda</taxon>
        <taxon>Pleocyemata</taxon>
        <taxon>Anomura</taxon>
        <taxon>Galatheoidea</taxon>
        <taxon>Porcellanidae</taxon>
        <taxon>Petrolisthes</taxon>
    </lineage>
</organism>
<feature type="region of interest" description="Disordered" evidence="2">
    <location>
        <begin position="351"/>
        <end position="444"/>
    </location>
</feature>
<evidence type="ECO:0000313" key="5">
    <source>
        <dbReference type="Proteomes" id="UP001286313"/>
    </source>
</evidence>
<feature type="coiled-coil region" evidence="1">
    <location>
        <begin position="319"/>
        <end position="346"/>
    </location>
</feature>
<dbReference type="SUPFAM" id="SSF57756">
    <property type="entry name" value="Retrovirus zinc finger-like domains"/>
    <property type="match status" value="1"/>
</dbReference>
<sequence length="876" mass="97452">MDDSPTSLPPPQGGRLTTKDQTRTMADSNGTPTADRQRQPDVKIPPMNARYVNIRCVDEGQSLKNFNPFIVKKVLDGQVGGSLAAANKLRDGSILVKVLKASQVKDLLKLTQIHNFKVKATIPVGPNTCKGVIFHRDLAALDEAEILEGMKDQGVVDVQSMTRMRENKREKFGLCFLTFASAQIPETVKIGYEIVHVRPYIQKPMRCFRCQKFGHTALRCFNKDSFTCGKCAGRHETELCSETVFRCANCGGPHQASAGDCRSLKVETEAMAYMRAHNVSYGEAKRKVEGVNQTPTVSYAAAMTGTTAPVTTTNVNVAIQAKDNEIKDLKDTVNKLTLLVESLTKKLEVVESTQQKKHHKADDTVSASKSHVLAQVTPMKPTSGSRPVRRETSRSRTGSVPHGEEQAMETTVAKPARGRSPGSAEEEEGLPSQHKKETHLNDQVEDEVVQLRNYKLIKRDRGGRGGGGVAIYIRHNLPFTDVPCNFPLESVACRVKFGGTYLTICSVYCPPDTVTYDDVFDLQDSLPCRKLIVGDFNAHHTLWGSLQDDRKGEQMARLIGDSNLVLLNDGSPTRVDDNTGNFSVLDLSLVSPSIAASCHWLPIDDSLGSDHFPIVIKFKSDTIKEPSAPKFNVKKADWVSFTKGVNIEIVGETIDDKVNNIQDNILKAAMATIPKTSVDSAKHRVPWWTPDCRRVLCERNRAYRLFKNRISDENFRKYKLARARARRTIRQAKRDSWRCFVSSINSETSISQVWSTVRKLNKKKISNKITNITFNNINYDEPRDIANALAKQFSFASSSENYHPAFLPIKEASELQHIDFATGDGLDYNSDLTMQELVQALGACSGTSPGPDEIRYEMIKHLDHDSMIKMLQEFAG</sequence>
<name>A0AAE1F1T5_PETCI</name>
<dbReference type="PANTHER" id="PTHR36688">
    <property type="entry name" value="ENDO/EXONUCLEASE/PHOSPHATASE DOMAIN-CONTAINING PROTEIN"/>
    <property type="match status" value="1"/>
</dbReference>
<feature type="region of interest" description="Disordered" evidence="2">
    <location>
        <begin position="1"/>
        <end position="45"/>
    </location>
</feature>
<dbReference type="PANTHER" id="PTHR36688:SF2">
    <property type="entry name" value="ENDONUCLEASE_EXONUCLEASE_PHOSPHATASE DOMAIN-CONTAINING PROTEIN"/>
    <property type="match status" value="1"/>
</dbReference>
<comment type="caution">
    <text evidence="4">The sequence shown here is derived from an EMBL/GenBank/DDBJ whole genome shotgun (WGS) entry which is preliminary data.</text>
</comment>
<dbReference type="Gene3D" id="3.60.10.10">
    <property type="entry name" value="Endonuclease/exonuclease/phosphatase"/>
    <property type="match status" value="1"/>
</dbReference>
<evidence type="ECO:0000259" key="3">
    <source>
        <dbReference type="Pfam" id="PF14529"/>
    </source>
</evidence>
<dbReference type="Proteomes" id="UP001286313">
    <property type="component" value="Unassembled WGS sequence"/>
</dbReference>
<protein>
    <recommendedName>
        <fullName evidence="3">Endonuclease/exonuclease/phosphatase domain-containing protein</fullName>
    </recommendedName>
</protein>
<evidence type="ECO:0000313" key="4">
    <source>
        <dbReference type="EMBL" id="KAK3865708.1"/>
    </source>
</evidence>
<feature type="domain" description="Endonuclease/exonuclease/phosphatase" evidence="3">
    <location>
        <begin position="503"/>
        <end position="615"/>
    </location>
</feature>
<dbReference type="InterPro" id="IPR052560">
    <property type="entry name" value="RdDP_mobile_element"/>
</dbReference>
<reference evidence="4" key="1">
    <citation type="submission" date="2023-10" db="EMBL/GenBank/DDBJ databases">
        <title>Genome assemblies of two species of porcelain crab, Petrolisthes cinctipes and Petrolisthes manimaculis (Anomura: Porcellanidae).</title>
        <authorList>
            <person name="Angst P."/>
        </authorList>
    </citation>
    <scope>NUCLEOTIDE SEQUENCE</scope>
    <source>
        <strain evidence="4">PB745_01</strain>
        <tissue evidence="4">Gill</tissue>
    </source>
</reference>
<keyword evidence="1" id="KW-0175">Coiled coil</keyword>
<dbReference type="EMBL" id="JAWQEG010003536">
    <property type="protein sequence ID" value="KAK3865708.1"/>
    <property type="molecule type" value="Genomic_DNA"/>
</dbReference>
<evidence type="ECO:0000256" key="1">
    <source>
        <dbReference type="SAM" id="Coils"/>
    </source>
</evidence>
<dbReference type="SUPFAM" id="SSF56219">
    <property type="entry name" value="DNase I-like"/>
    <property type="match status" value="1"/>
</dbReference>
<dbReference type="InterPro" id="IPR036875">
    <property type="entry name" value="Znf_CCHC_sf"/>
</dbReference>
<dbReference type="InterPro" id="IPR005135">
    <property type="entry name" value="Endo/exonuclease/phosphatase"/>
</dbReference>
<dbReference type="AlphaFoldDB" id="A0AAE1F1T5"/>